<dbReference type="EMBL" id="JANBPW010005368">
    <property type="protein sequence ID" value="KAJ1932763.1"/>
    <property type="molecule type" value="Genomic_DNA"/>
</dbReference>
<reference evidence="1" key="1">
    <citation type="submission" date="2022-07" db="EMBL/GenBank/DDBJ databases">
        <title>Phylogenomic reconstructions and comparative analyses of Kickxellomycotina fungi.</title>
        <authorList>
            <person name="Reynolds N.K."/>
            <person name="Stajich J.E."/>
            <person name="Barry K."/>
            <person name="Grigoriev I.V."/>
            <person name="Crous P."/>
            <person name="Smith M.E."/>
        </authorList>
    </citation>
    <scope>NUCLEOTIDE SEQUENCE</scope>
    <source>
        <strain evidence="1">NRRL 5244</strain>
    </source>
</reference>
<dbReference type="Proteomes" id="UP001150603">
    <property type="component" value="Unassembled WGS sequence"/>
</dbReference>
<keyword evidence="1" id="KW-0418">Kinase</keyword>
<organism evidence="1 2">
    <name type="scientific">Linderina macrospora</name>
    <dbReference type="NCBI Taxonomy" id="4868"/>
    <lineage>
        <taxon>Eukaryota</taxon>
        <taxon>Fungi</taxon>
        <taxon>Fungi incertae sedis</taxon>
        <taxon>Zoopagomycota</taxon>
        <taxon>Kickxellomycotina</taxon>
        <taxon>Kickxellomycetes</taxon>
        <taxon>Kickxellales</taxon>
        <taxon>Kickxellaceae</taxon>
        <taxon>Linderina</taxon>
    </lineage>
</organism>
<comment type="caution">
    <text evidence="1">The sequence shown here is derived from an EMBL/GenBank/DDBJ whole genome shotgun (WGS) entry which is preliminary data.</text>
</comment>
<dbReference type="EC" id="2.7.11.1" evidence="1"/>
<accession>A0ACC1J0L0</accession>
<gene>
    <name evidence="1" type="primary">SGK2</name>
    <name evidence="1" type="ORF">FBU59_006258</name>
</gene>
<evidence type="ECO:0000313" key="1">
    <source>
        <dbReference type="EMBL" id="KAJ1932763.1"/>
    </source>
</evidence>
<name>A0ACC1J0L0_9FUNG</name>
<keyword evidence="1" id="KW-0808">Transferase</keyword>
<sequence length="242" mass="26584">EVDWYCLGAVLFEMLTGLPPFYDQDSNVMYRRILQEPLRFPSALPPPLPGNGTPFPGANILAANQIGRLAQDFVFRLMERDPKKRLGAGVFGTENVKRHAFFYGIDWGKIYRQEYAPPFVPKVSSIFDLSNIDPEFRNEPIPASVIAEGQVDILAEVAEADRRAELEMQSKLAAFPSPMLGGTQNSLFGDYGGMARTSLSNDTTASTLRGTTGSDADIDATVDAFQGFSFVSPWVDASQDSD</sequence>
<keyword evidence="2" id="KW-1185">Reference proteome</keyword>
<protein>
    <submittedName>
        <fullName evidence="1">Serine/threonine-protein kinase Sgk2</fullName>
        <ecNumber evidence="1">2.7.11.1</ecNumber>
    </submittedName>
</protein>
<proteinExistence type="predicted"/>
<feature type="non-terminal residue" evidence="1">
    <location>
        <position position="1"/>
    </location>
</feature>
<evidence type="ECO:0000313" key="2">
    <source>
        <dbReference type="Proteomes" id="UP001150603"/>
    </source>
</evidence>